<dbReference type="Gene3D" id="3.20.20.80">
    <property type="entry name" value="Glycosidases"/>
    <property type="match status" value="1"/>
</dbReference>
<accession>A0A4V2YSD5</accession>
<dbReference type="InterPro" id="IPR017853">
    <property type="entry name" value="GH"/>
</dbReference>
<evidence type="ECO:0000256" key="2">
    <source>
        <dbReference type="ARBA" id="ARBA00022801"/>
    </source>
</evidence>
<dbReference type="InterPro" id="IPR049166">
    <property type="entry name" value="GH39_cat"/>
</dbReference>
<comment type="similarity">
    <text evidence="1">Belongs to the glycosyl hydrolase 39 family.</text>
</comment>
<evidence type="ECO:0000259" key="4">
    <source>
        <dbReference type="Pfam" id="PF01229"/>
    </source>
</evidence>
<evidence type="ECO:0000313" key="6">
    <source>
        <dbReference type="Proteomes" id="UP000295217"/>
    </source>
</evidence>
<proteinExistence type="inferred from homology"/>
<keyword evidence="3" id="KW-0326">Glycosidase</keyword>
<dbReference type="AlphaFoldDB" id="A0A4V2YSD5"/>
<protein>
    <recommendedName>
        <fullName evidence="4">Glycosyl hydrolases family 39 N-terminal catalytic domain-containing protein</fullName>
    </recommendedName>
</protein>
<dbReference type="PANTHER" id="PTHR12631:SF10">
    <property type="entry name" value="BETA-XYLOSIDASE-LIKE PROTEIN-RELATED"/>
    <property type="match status" value="1"/>
</dbReference>
<dbReference type="InterPro" id="IPR051923">
    <property type="entry name" value="Glycosyl_Hydrolase_39"/>
</dbReference>
<organism evidence="5 6">
    <name type="scientific">Jiangella aurantiaca</name>
    <dbReference type="NCBI Taxonomy" id="2530373"/>
    <lineage>
        <taxon>Bacteria</taxon>
        <taxon>Bacillati</taxon>
        <taxon>Actinomycetota</taxon>
        <taxon>Actinomycetes</taxon>
        <taxon>Jiangellales</taxon>
        <taxon>Jiangellaceae</taxon>
        <taxon>Jiangella</taxon>
    </lineage>
</organism>
<evidence type="ECO:0000313" key="5">
    <source>
        <dbReference type="EMBL" id="TDD69837.1"/>
    </source>
</evidence>
<keyword evidence="6" id="KW-1185">Reference proteome</keyword>
<evidence type="ECO:0000256" key="3">
    <source>
        <dbReference type="ARBA" id="ARBA00023295"/>
    </source>
</evidence>
<dbReference type="RefSeq" id="WP_132103217.1">
    <property type="nucleotide sequence ID" value="NZ_SMLB01000012.1"/>
</dbReference>
<dbReference type="OrthoDB" id="5242547at2"/>
<gene>
    <name evidence="5" type="ORF">E1262_11200</name>
</gene>
<dbReference type="EMBL" id="SMLB01000012">
    <property type="protein sequence ID" value="TDD69837.1"/>
    <property type="molecule type" value="Genomic_DNA"/>
</dbReference>
<name>A0A4V2YSD5_9ACTN</name>
<comment type="caution">
    <text evidence="5">The sequence shown here is derived from an EMBL/GenBank/DDBJ whole genome shotgun (WGS) entry which is preliminary data.</text>
</comment>
<dbReference type="PANTHER" id="PTHR12631">
    <property type="entry name" value="ALPHA-L-IDURONIDASE"/>
    <property type="match status" value="1"/>
</dbReference>
<feature type="domain" description="Glycosyl hydrolases family 39 N-terminal catalytic" evidence="4">
    <location>
        <begin position="166"/>
        <end position="291"/>
    </location>
</feature>
<reference evidence="5 6" key="1">
    <citation type="submission" date="2019-02" db="EMBL/GenBank/DDBJ databases">
        <title>Draft genome sequences of novel Actinobacteria.</title>
        <authorList>
            <person name="Sahin N."/>
            <person name="Ay H."/>
            <person name="Saygin H."/>
        </authorList>
    </citation>
    <scope>NUCLEOTIDE SEQUENCE [LARGE SCALE GENOMIC DNA]</scope>
    <source>
        <strain evidence="5 6">8K307</strain>
    </source>
</reference>
<sequence>MRVRADSSATRVELRLEDEDGTPALVQELGGLTPDDGPAWFDVRLVAQPAAGTCDVYVDGTRRAAALPVRAARPLAAVAARADGIASITHLRVTVERPPASGFELTGGVRPRSAAELAPSPWSVGGETIDRDFTRYEEYKRYLGPLGVTGLRLQAGWGRTEQTPGHYDWAWLDTIIDDALAQGVQPWVETSYGNPIYPGAGHEQVNGPLPSSAEGLAAWDGWVAALVTRYRDRVDEWEIWNEPDVQLIDPIEYAEFYIRTAEVIRSVQPAAKIYGPANGLTNLHALDFVAHLADRGKLDLLTAITYHHYAFVPEVKYLTVEAFARALPGITGGRQIPLFQGESGAPSTPGYGALANAKDSGVEWSETTQAKWNLRRALGDFARGIRSCHFSLCDMAYSTGVNYKGLLHINAADRSVVYAKESYYALQALVSVFDAGVQPLPGFAHVSSHHGDPAVAAYGFQRLDAGHLVAAWTVAAPVNPPHPWLVTDIRFAGVRFTDPVYVDLRTGAVYELPAGCWRDDRGGVRLRGLPLYDSPIVIAERGALPL</sequence>
<dbReference type="Pfam" id="PF01229">
    <property type="entry name" value="Glyco_hydro_39"/>
    <property type="match status" value="1"/>
</dbReference>
<keyword evidence="2" id="KW-0378">Hydrolase</keyword>
<evidence type="ECO:0000256" key="1">
    <source>
        <dbReference type="ARBA" id="ARBA00008875"/>
    </source>
</evidence>
<dbReference type="GO" id="GO:0004553">
    <property type="term" value="F:hydrolase activity, hydrolyzing O-glycosyl compounds"/>
    <property type="evidence" value="ECO:0007669"/>
    <property type="project" value="TreeGrafter"/>
</dbReference>
<dbReference type="SUPFAM" id="SSF51445">
    <property type="entry name" value="(Trans)glycosidases"/>
    <property type="match status" value="1"/>
</dbReference>
<dbReference type="Proteomes" id="UP000295217">
    <property type="component" value="Unassembled WGS sequence"/>
</dbReference>